<keyword evidence="5" id="KW-1185">Reference proteome</keyword>
<feature type="compositionally biased region" description="Polar residues" evidence="2">
    <location>
        <begin position="183"/>
        <end position="197"/>
    </location>
</feature>
<dbReference type="InterPro" id="IPR010095">
    <property type="entry name" value="Cas12f1-like_TNB"/>
</dbReference>
<evidence type="ECO:0000256" key="1">
    <source>
        <dbReference type="ARBA" id="ARBA00023125"/>
    </source>
</evidence>
<feature type="region of interest" description="Disordered" evidence="2">
    <location>
        <begin position="178"/>
        <end position="197"/>
    </location>
</feature>
<evidence type="ECO:0000313" key="5">
    <source>
        <dbReference type="Proteomes" id="UP000830835"/>
    </source>
</evidence>
<proteinExistence type="predicted"/>
<feature type="domain" description="Cas12f1-like TNB" evidence="3">
    <location>
        <begin position="89"/>
        <end position="151"/>
    </location>
</feature>
<gene>
    <name evidence="4" type="ORF">JX360_17280</name>
</gene>
<evidence type="ECO:0000256" key="2">
    <source>
        <dbReference type="SAM" id="MobiDB-lite"/>
    </source>
</evidence>
<reference evidence="4" key="1">
    <citation type="submission" date="2021-02" db="EMBL/GenBank/DDBJ databases">
        <title>The CRISPR/cas machinery reduction and long-range gene transfer in the hot spring cyanobacterium Synechococcus.</title>
        <authorList>
            <person name="Dvorak P."/>
            <person name="Jahodarova E."/>
            <person name="Hasler P."/>
            <person name="Poulickova A."/>
        </authorList>
    </citation>
    <scope>NUCLEOTIDE SEQUENCE</scope>
    <source>
        <strain evidence="4">Rupite</strain>
    </source>
</reference>
<dbReference type="Pfam" id="PF07282">
    <property type="entry name" value="Cas12f1-like_TNB"/>
    <property type="match status" value="1"/>
</dbReference>
<organism evidence="4 5">
    <name type="scientific">Thermostichus vulcanus str. 'Rupite'</name>
    <dbReference type="NCBI Taxonomy" id="2813851"/>
    <lineage>
        <taxon>Bacteria</taxon>
        <taxon>Bacillati</taxon>
        <taxon>Cyanobacteriota</taxon>
        <taxon>Cyanophyceae</taxon>
        <taxon>Thermostichales</taxon>
        <taxon>Thermostichaceae</taxon>
        <taxon>Thermostichus</taxon>
    </lineage>
</organism>
<accession>A0ABT0CGW1</accession>
<name>A0ABT0CGW1_THEVL</name>
<dbReference type="EMBL" id="JAFIRA010000097">
    <property type="protein sequence ID" value="MCJ2544630.1"/>
    <property type="molecule type" value="Genomic_DNA"/>
</dbReference>
<sequence>GEVAYRRRRFQKRRAQLQQAGKYRALKRLERKEARWMRAVNHTISRRVVRFANAVNADVWMEDLSGIRQSRQSQKARSDAGKSRHSWSYYDLEWKTAYKLEMAGRTLHKRPAAYTSKTDHRTGLIGKRSGHLFTGQDGYCCDADWNAAMNLARWDGFSCPLSLKEALPVIGRVGSGDGVVGNPLNSMNPPQLQAVGS</sequence>
<keyword evidence="1" id="KW-0238">DNA-binding</keyword>
<dbReference type="RefSeq" id="WP_244353441.1">
    <property type="nucleotide sequence ID" value="NZ_JAFIRA010000097.1"/>
</dbReference>
<dbReference type="Proteomes" id="UP000830835">
    <property type="component" value="Unassembled WGS sequence"/>
</dbReference>
<evidence type="ECO:0000259" key="3">
    <source>
        <dbReference type="Pfam" id="PF07282"/>
    </source>
</evidence>
<evidence type="ECO:0000313" key="4">
    <source>
        <dbReference type="EMBL" id="MCJ2544630.1"/>
    </source>
</evidence>
<comment type="caution">
    <text evidence="4">The sequence shown here is derived from an EMBL/GenBank/DDBJ whole genome shotgun (WGS) entry which is preliminary data.</text>
</comment>
<protein>
    <submittedName>
        <fullName evidence="4">Transposase</fullName>
    </submittedName>
</protein>
<feature type="non-terminal residue" evidence="4">
    <location>
        <position position="1"/>
    </location>
</feature>